<name>A0ABW6IGH0_9CYAN</name>
<proteinExistence type="predicted"/>
<dbReference type="EMBL" id="JBHZOL010000085">
    <property type="protein sequence ID" value="MFE4107288.1"/>
    <property type="molecule type" value="Genomic_DNA"/>
</dbReference>
<comment type="caution">
    <text evidence="2">The sequence shown here is derived from an EMBL/GenBank/DDBJ whole genome shotgun (WGS) entry which is preliminary data.</text>
</comment>
<reference evidence="2 3" key="1">
    <citation type="submission" date="2024-10" db="EMBL/GenBank/DDBJ databases">
        <authorList>
            <person name="Ratan Roy A."/>
            <person name="Morales Sandoval P.H."/>
            <person name="De Los Santos Villalobos S."/>
            <person name="Chakraborty S."/>
            <person name="Mukherjee J."/>
        </authorList>
    </citation>
    <scope>NUCLEOTIDE SEQUENCE [LARGE SCALE GENOMIC DNA]</scope>
    <source>
        <strain evidence="2 3">S1</strain>
    </source>
</reference>
<keyword evidence="3" id="KW-1185">Reference proteome</keyword>
<sequence>MGLFEDLSRFLETRLDEFLRAHPHLELMALEEQLRGQEEDAINLLGDLKRREKQLEDSILSTAQDIQRWHERMQKAAAANRQDLMQAAQEREAALLRQGNHLWGQMKGIKERIEQTRELQRRVHEKRRELKTKMAQAEAERAAERVKTASTPDPAASWGNTGWNQSPYTIFDRPVDPLEETFQRWETEEELEELKRQMGR</sequence>
<evidence type="ECO:0000256" key="1">
    <source>
        <dbReference type="SAM" id="MobiDB-lite"/>
    </source>
</evidence>
<dbReference type="Proteomes" id="UP001600165">
    <property type="component" value="Unassembled WGS sequence"/>
</dbReference>
<dbReference type="NCBIfam" id="TIGR04376">
    <property type="entry name" value="TIGR04376 family protein"/>
    <property type="match status" value="1"/>
</dbReference>
<protein>
    <submittedName>
        <fullName evidence="2">TIGR04376 family protein</fullName>
    </submittedName>
</protein>
<evidence type="ECO:0000313" key="2">
    <source>
        <dbReference type="EMBL" id="MFE4107288.1"/>
    </source>
</evidence>
<evidence type="ECO:0000313" key="3">
    <source>
        <dbReference type="Proteomes" id="UP001600165"/>
    </source>
</evidence>
<dbReference type="RefSeq" id="WP_377965856.1">
    <property type="nucleotide sequence ID" value="NZ_JBHZOL010000085.1"/>
</dbReference>
<feature type="region of interest" description="Disordered" evidence="1">
    <location>
        <begin position="143"/>
        <end position="172"/>
    </location>
</feature>
<dbReference type="InterPro" id="IPR030816">
    <property type="entry name" value="CHP04376"/>
</dbReference>
<feature type="compositionally biased region" description="Polar residues" evidence="1">
    <location>
        <begin position="158"/>
        <end position="168"/>
    </location>
</feature>
<organism evidence="2 3">
    <name type="scientific">Almyronema epifaneia S1</name>
    <dbReference type="NCBI Taxonomy" id="2991925"/>
    <lineage>
        <taxon>Bacteria</taxon>
        <taxon>Bacillati</taxon>
        <taxon>Cyanobacteriota</taxon>
        <taxon>Cyanophyceae</taxon>
        <taxon>Nodosilineales</taxon>
        <taxon>Nodosilineaceae</taxon>
        <taxon>Almyronema</taxon>
        <taxon>Almyronema epifaneia</taxon>
    </lineage>
</organism>
<accession>A0ABW6IGH0</accession>
<gene>
    <name evidence="2" type="ORF">ACFVKH_13420</name>
</gene>